<evidence type="ECO:0000313" key="2">
    <source>
        <dbReference type="Proteomes" id="UP001214576"/>
    </source>
</evidence>
<evidence type="ECO:0000313" key="1">
    <source>
        <dbReference type="EMBL" id="KAI4534062.1"/>
    </source>
</evidence>
<comment type="caution">
    <text evidence="1">The sequence shown here is derived from an EMBL/GenBank/DDBJ whole genome shotgun (WGS) entry which is preliminary data.</text>
</comment>
<accession>A0AAD4TTN4</accession>
<name>A0AAD4TTN4_OVIAM</name>
<sequence length="232" mass="25458">MAEKAGHESRREPVSIYDRLPRVCVLLESLGPAVTADQAGVVIRAWRKDGDSWGKQESSPAVSVLWIGEGKRAQRKLLHIVMNDKAESQYPRLKLNESTVLSNGGYSFAAVKGNFPIGIGVSVAMKAHDQMCPRVSQEEGDRQAVQSSGHHSTVKGPLPYSKYIPGIKFLNDNTLEPPDNRSCKCCAKAAVQLWLPLNSFTSIRFHTVDKAVDIQDQSGRDGPRDCFPESGL</sequence>
<gene>
    <name evidence="1" type="ORF">MG293_014922</name>
</gene>
<protein>
    <submittedName>
        <fullName evidence="1">Uncharacterized protein</fullName>
    </submittedName>
</protein>
<dbReference type="EMBL" id="JAKZEL010000019">
    <property type="protein sequence ID" value="KAI4534062.1"/>
    <property type="molecule type" value="Genomic_DNA"/>
</dbReference>
<dbReference type="AlphaFoldDB" id="A0AAD4TTN4"/>
<proteinExistence type="predicted"/>
<reference evidence="1" key="1">
    <citation type="submission" date="2022-03" db="EMBL/GenBank/DDBJ databases">
        <title>Genomic analyses of argali, domestic sheep and their hybrids provide insights into chromosomal evolution, heterosis and genetic basis of agronomic traits.</title>
        <authorList>
            <person name="Li M."/>
        </authorList>
    </citation>
    <scope>NUCLEOTIDE SEQUENCE</scope>
    <source>
        <strain evidence="1">CAU-MHL-2022a</strain>
        <tissue evidence="1">Skin</tissue>
    </source>
</reference>
<organism evidence="1 2">
    <name type="scientific">Ovis ammon polii</name>
    <dbReference type="NCBI Taxonomy" id="230172"/>
    <lineage>
        <taxon>Eukaryota</taxon>
        <taxon>Metazoa</taxon>
        <taxon>Chordata</taxon>
        <taxon>Craniata</taxon>
        <taxon>Vertebrata</taxon>
        <taxon>Euteleostomi</taxon>
        <taxon>Mammalia</taxon>
        <taxon>Eutheria</taxon>
        <taxon>Laurasiatheria</taxon>
        <taxon>Artiodactyla</taxon>
        <taxon>Ruminantia</taxon>
        <taxon>Pecora</taxon>
        <taxon>Bovidae</taxon>
        <taxon>Caprinae</taxon>
        <taxon>Ovis</taxon>
    </lineage>
</organism>
<keyword evidence="2" id="KW-1185">Reference proteome</keyword>
<dbReference type="Proteomes" id="UP001214576">
    <property type="component" value="Unassembled WGS sequence"/>
</dbReference>